<accession>A0A914PLM6</accession>
<dbReference type="Gene3D" id="3.40.50.150">
    <property type="entry name" value="Vaccinia Virus protein VP39"/>
    <property type="match status" value="1"/>
</dbReference>
<dbReference type="WBParaSite" id="PDA_v2.g19356.t1">
    <property type="protein sequence ID" value="PDA_v2.g19356.t1"/>
    <property type="gene ID" value="PDA_v2.g19356"/>
</dbReference>
<organism evidence="2 3">
    <name type="scientific">Panagrolaimus davidi</name>
    <dbReference type="NCBI Taxonomy" id="227884"/>
    <lineage>
        <taxon>Eukaryota</taxon>
        <taxon>Metazoa</taxon>
        <taxon>Ecdysozoa</taxon>
        <taxon>Nematoda</taxon>
        <taxon>Chromadorea</taxon>
        <taxon>Rhabditida</taxon>
        <taxon>Tylenchina</taxon>
        <taxon>Panagrolaimomorpha</taxon>
        <taxon>Panagrolaimoidea</taxon>
        <taxon>Panagrolaimidae</taxon>
        <taxon>Panagrolaimus</taxon>
    </lineage>
</organism>
<evidence type="ECO:0000259" key="1">
    <source>
        <dbReference type="Pfam" id="PF13383"/>
    </source>
</evidence>
<dbReference type="Proteomes" id="UP000887578">
    <property type="component" value="Unplaced"/>
</dbReference>
<keyword evidence="2" id="KW-1185">Reference proteome</keyword>
<dbReference type="Pfam" id="PF13383">
    <property type="entry name" value="Methyltransf_22"/>
    <property type="match status" value="1"/>
</dbReference>
<evidence type="ECO:0000313" key="3">
    <source>
        <dbReference type="WBParaSite" id="PDA_v2.g19356.t1"/>
    </source>
</evidence>
<proteinExistence type="predicted"/>
<dbReference type="PANTHER" id="PTHR32026">
    <property type="entry name" value="METHYLTRANSFERASE-LIKE PROTEIN 24"/>
    <property type="match status" value="1"/>
</dbReference>
<feature type="domain" description="Methyltransferase" evidence="1">
    <location>
        <begin position="5"/>
        <end position="157"/>
    </location>
</feature>
<reference evidence="3" key="1">
    <citation type="submission" date="2022-11" db="UniProtKB">
        <authorList>
            <consortium name="WormBaseParasite"/>
        </authorList>
    </citation>
    <scope>IDENTIFICATION</scope>
</reference>
<dbReference type="PANTHER" id="PTHR32026:SF27">
    <property type="entry name" value="METHYLTRANSFERASE FKBM DOMAIN-CONTAINING PROTEIN-RELATED"/>
    <property type="match status" value="1"/>
</dbReference>
<protein>
    <submittedName>
        <fullName evidence="3">Methyltransferase domain-containing protein</fullName>
    </submittedName>
</protein>
<evidence type="ECO:0000313" key="2">
    <source>
        <dbReference type="Proteomes" id="UP000887578"/>
    </source>
</evidence>
<dbReference type="InterPro" id="IPR029063">
    <property type="entry name" value="SAM-dependent_MTases_sf"/>
</dbReference>
<dbReference type="InterPro" id="IPR026913">
    <property type="entry name" value="METTL24"/>
</dbReference>
<dbReference type="InterPro" id="IPR025714">
    <property type="entry name" value="Methyltranfer_dom"/>
</dbReference>
<dbReference type="AlphaFoldDB" id="A0A914PLM6"/>
<name>A0A914PLM6_9BILA</name>
<sequence>MLKLPKCTIYPLGLNNDPNFDEDFQRFLNNKCQLRSFDKDGQKPETMRRLEKANGTFMKALIANVTNVAGNQYTFKDIIRMYNDKRIDILKIDIEGNEFQIADEIISIPICQLLIEIHNDSAKKHLELLKKFASSGLYLFSYEINGQEHTLSEYSFIHENCFEDYGVNIIYGRYLW</sequence>